<organism evidence="11 12">
    <name type="scientific">Pleodorina starrii</name>
    <dbReference type="NCBI Taxonomy" id="330485"/>
    <lineage>
        <taxon>Eukaryota</taxon>
        <taxon>Viridiplantae</taxon>
        <taxon>Chlorophyta</taxon>
        <taxon>core chlorophytes</taxon>
        <taxon>Chlorophyceae</taxon>
        <taxon>CS clade</taxon>
        <taxon>Chlamydomonadales</taxon>
        <taxon>Volvocaceae</taxon>
        <taxon>Pleodorina</taxon>
    </lineage>
</organism>
<keyword evidence="5" id="KW-0653">Protein transport</keyword>
<feature type="transmembrane region" description="Helical" evidence="9">
    <location>
        <begin position="217"/>
        <end position="238"/>
    </location>
</feature>
<evidence type="ECO:0000313" key="11">
    <source>
        <dbReference type="EMBL" id="GLC50368.1"/>
    </source>
</evidence>
<keyword evidence="4 9" id="KW-0812">Transmembrane</keyword>
<dbReference type="GO" id="GO:0016020">
    <property type="term" value="C:membrane"/>
    <property type="evidence" value="ECO:0007669"/>
    <property type="project" value="UniProtKB-SubCell"/>
</dbReference>
<proteinExistence type="inferred from homology"/>
<evidence type="ECO:0000256" key="9">
    <source>
        <dbReference type="SAM" id="Phobius"/>
    </source>
</evidence>
<dbReference type="PROSITE" id="PS50192">
    <property type="entry name" value="T_SNARE"/>
    <property type="match status" value="1"/>
</dbReference>
<protein>
    <recommendedName>
        <fullName evidence="10">t-SNARE coiled-coil homology domain-containing protein</fullName>
    </recommendedName>
</protein>
<name>A0A9W6EYU8_9CHLO</name>
<evidence type="ECO:0000313" key="12">
    <source>
        <dbReference type="Proteomes" id="UP001165080"/>
    </source>
</evidence>
<dbReference type="Pfam" id="PF05739">
    <property type="entry name" value="SNARE"/>
    <property type="match status" value="1"/>
</dbReference>
<gene>
    <name evidence="11" type="primary">PLEST000153</name>
    <name evidence="11" type="ORF">PLESTB_000371500</name>
</gene>
<keyword evidence="6 9" id="KW-1133">Transmembrane helix</keyword>
<keyword evidence="12" id="KW-1185">Reference proteome</keyword>
<dbReference type="PROSITE" id="PS00914">
    <property type="entry name" value="SYNTAXIN"/>
    <property type="match status" value="1"/>
</dbReference>
<dbReference type="InterPro" id="IPR006012">
    <property type="entry name" value="Syntaxin/epimorphin_CS"/>
</dbReference>
<evidence type="ECO:0000256" key="5">
    <source>
        <dbReference type="ARBA" id="ARBA00022927"/>
    </source>
</evidence>
<accession>A0A9W6EYU8</accession>
<keyword evidence="7 9" id="KW-0472">Membrane</keyword>
<evidence type="ECO:0000256" key="8">
    <source>
        <dbReference type="SAM" id="MobiDB-lite"/>
    </source>
</evidence>
<dbReference type="GO" id="GO:0006886">
    <property type="term" value="P:intracellular protein transport"/>
    <property type="evidence" value="ECO:0007669"/>
    <property type="project" value="InterPro"/>
</dbReference>
<dbReference type="SMART" id="SM00397">
    <property type="entry name" value="t_SNARE"/>
    <property type="match status" value="1"/>
</dbReference>
<dbReference type="GO" id="GO:0005484">
    <property type="term" value="F:SNAP receptor activity"/>
    <property type="evidence" value="ECO:0007669"/>
    <property type="project" value="InterPro"/>
</dbReference>
<reference evidence="11 12" key="1">
    <citation type="journal article" date="2023" name="Commun. Biol.">
        <title>Reorganization of the ancestral sex-determining regions during the evolution of trioecy in Pleodorina starrii.</title>
        <authorList>
            <person name="Takahashi K."/>
            <person name="Suzuki S."/>
            <person name="Kawai-Toyooka H."/>
            <person name="Yamamoto K."/>
            <person name="Hamaji T."/>
            <person name="Ootsuki R."/>
            <person name="Yamaguchi H."/>
            <person name="Kawachi M."/>
            <person name="Higashiyama T."/>
            <person name="Nozaki H."/>
        </authorList>
    </citation>
    <scope>NUCLEOTIDE SEQUENCE [LARGE SCALE GENOMIC DNA]</scope>
    <source>
        <strain evidence="11 12">NIES-4479</strain>
    </source>
</reference>
<dbReference type="SUPFAM" id="SSF58038">
    <property type="entry name" value="SNARE fusion complex"/>
    <property type="match status" value="1"/>
</dbReference>
<feature type="region of interest" description="Disordered" evidence="8">
    <location>
        <begin position="103"/>
        <end position="136"/>
    </location>
</feature>
<evidence type="ECO:0000256" key="1">
    <source>
        <dbReference type="ARBA" id="ARBA00004167"/>
    </source>
</evidence>
<dbReference type="Gene3D" id="1.20.5.110">
    <property type="match status" value="1"/>
</dbReference>
<evidence type="ECO:0000259" key="10">
    <source>
        <dbReference type="PROSITE" id="PS50192"/>
    </source>
</evidence>
<evidence type="ECO:0000256" key="2">
    <source>
        <dbReference type="ARBA" id="ARBA00009063"/>
    </source>
</evidence>
<comment type="caution">
    <text evidence="11">The sequence shown here is derived from an EMBL/GenBank/DDBJ whole genome shotgun (WGS) entry which is preliminary data.</text>
</comment>
<comment type="similarity">
    <text evidence="2">Belongs to the syntaxin family.</text>
</comment>
<dbReference type="CDD" id="cd15841">
    <property type="entry name" value="SNARE_Qc"/>
    <property type="match status" value="1"/>
</dbReference>
<keyword evidence="3" id="KW-0813">Transport</keyword>
<dbReference type="AlphaFoldDB" id="A0A9W6EYU8"/>
<dbReference type="OrthoDB" id="428895at2759"/>
<evidence type="ECO:0000256" key="3">
    <source>
        <dbReference type="ARBA" id="ARBA00022448"/>
    </source>
</evidence>
<evidence type="ECO:0000256" key="7">
    <source>
        <dbReference type="ARBA" id="ARBA00023136"/>
    </source>
</evidence>
<dbReference type="Proteomes" id="UP001165080">
    <property type="component" value="Unassembled WGS sequence"/>
</dbReference>
<comment type="subcellular location">
    <subcellularLocation>
        <location evidence="1">Membrane</location>
        <topology evidence="1">Single-pass membrane protein</topology>
    </subcellularLocation>
</comment>
<dbReference type="InterPro" id="IPR000727">
    <property type="entry name" value="T_SNARE_dom"/>
</dbReference>
<dbReference type="EMBL" id="BRXU01000003">
    <property type="protein sequence ID" value="GLC50368.1"/>
    <property type="molecule type" value="Genomic_DNA"/>
</dbReference>
<evidence type="ECO:0000256" key="4">
    <source>
        <dbReference type="ARBA" id="ARBA00022692"/>
    </source>
</evidence>
<sequence length="244" mass="27343">MPSGFRLDIDGWTKEFDDCKNLAQETLQVIQERNLRFPNGGPEASRLSAAARKKLGTLGVQLDRLLRWLDSPDAESLSEPEKNRRRDLLYDLRNRREQMQLAIKRSQGQADRDALFGGASGSGGGPLPPRETESTAELDNRGLLGLQQQIMRQQDEELEAMEKTVTSTKHIALAIGEEVDLQTRLLDDLADDVDVTHSRLRATTARVKQVLKASRDWRGGLCIFLLVITLVVVIILTAKLSRLF</sequence>
<evidence type="ECO:0000256" key="6">
    <source>
        <dbReference type="ARBA" id="ARBA00022989"/>
    </source>
</evidence>
<feature type="domain" description="T-SNARE coiled-coil homology" evidence="10">
    <location>
        <begin position="148"/>
        <end position="210"/>
    </location>
</feature>
<dbReference type="PANTHER" id="PTHR12791">
    <property type="entry name" value="GOLGI SNARE BET1-RELATED"/>
    <property type="match status" value="1"/>
</dbReference>